<protein>
    <recommendedName>
        <fullName evidence="3">SH3 domain-containing protein</fullName>
    </recommendedName>
</protein>
<comment type="caution">
    <text evidence="1">The sequence shown here is derived from an EMBL/GenBank/DDBJ whole genome shotgun (WGS) entry which is preliminary data.</text>
</comment>
<sequence>MPIYRMSNKIIYEILLFSFKPIQSVLLRTRAAGTLKELFFFQHSFRRCFLSMSISSQYFEVIADFAGIEGDANYIAVIKGDIVRLIKKDKELFTIEKNGHIGKVPK</sequence>
<evidence type="ECO:0000313" key="1">
    <source>
        <dbReference type="EMBL" id="KAA6382886.1"/>
    </source>
</evidence>
<dbReference type="AlphaFoldDB" id="A0A5J4VKA1"/>
<gene>
    <name evidence="1" type="ORF">EZS28_021586</name>
</gene>
<name>A0A5J4VKA1_9EUKA</name>
<dbReference type="Proteomes" id="UP000324800">
    <property type="component" value="Unassembled WGS sequence"/>
</dbReference>
<evidence type="ECO:0008006" key="3">
    <source>
        <dbReference type="Google" id="ProtNLM"/>
    </source>
</evidence>
<accession>A0A5J4VKA1</accession>
<dbReference type="InterPro" id="IPR036028">
    <property type="entry name" value="SH3-like_dom_sf"/>
</dbReference>
<reference evidence="1 2" key="1">
    <citation type="submission" date="2019-03" db="EMBL/GenBank/DDBJ databases">
        <title>Single cell metagenomics reveals metabolic interactions within the superorganism composed of flagellate Streblomastix strix and complex community of Bacteroidetes bacteria on its surface.</title>
        <authorList>
            <person name="Treitli S.C."/>
            <person name="Kolisko M."/>
            <person name="Husnik F."/>
            <person name="Keeling P."/>
            <person name="Hampl V."/>
        </authorList>
    </citation>
    <scope>NUCLEOTIDE SEQUENCE [LARGE SCALE GENOMIC DNA]</scope>
    <source>
        <strain evidence="1">ST1C</strain>
    </source>
</reference>
<dbReference type="EMBL" id="SNRW01006535">
    <property type="protein sequence ID" value="KAA6382886.1"/>
    <property type="molecule type" value="Genomic_DNA"/>
</dbReference>
<dbReference type="SUPFAM" id="SSF50044">
    <property type="entry name" value="SH3-domain"/>
    <property type="match status" value="1"/>
</dbReference>
<organism evidence="1 2">
    <name type="scientific">Streblomastix strix</name>
    <dbReference type="NCBI Taxonomy" id="222440"/>
    <lineage>
        <taxon>Eukaryota</taxon>
        <taxon>Metamonada</taxon>
        <taxon>Preaxostyla</taxon>
        <taxon>Oxymonadida</taxon>
        <taxon>Streblomastigidae</taxon>
        <taxon>Streblomastix</taxon>
    </lineage>
</organism>
<proteinExistence type="predicted"/>
<evidence type="ECO:0000313" key="2">
    <source>
        <dbReference type="Proteomes" id="UP000324800"/>
    </source>
</evidence>